<dbReference type="EMBL" id="QFNK01000024">
    <property type="protein sequence ID" value="PZO88227.1"/>
    <property type="molecule type" value="Genomic_DNA"/>
</dbReference>
<reference evidence="1 2" key="1">
    <citation type="submission" date="2017-08" db="EMBL/GenBank/DDBJ databases">
        <title>Infants hospitalized years apart are colonized by the same room-sourced microbial strains.</title>
        <authorList>
            <person name="Brooks B."/>
            <person name="Olm M.R."/>
            <person name="Firek B.A."/>
            <person name="Baker R."/>
            <person name="Thomas B.C."/>
            <person name="Morowitz M.J."/>
            <person name="Banfield J.F."/>
        </authorList>
    </citation>
    <scope>NUCLEOTIDE SEQUENCE [LARGE SCALE GENOMIC DNA]</scope>
    <source>
        <strain evidence="1">S2_018_000_R2_104</strain>
    </source>
</reference>
<protein>
    <submittedName>
        <fullName evidence="1">Uncharacterized protein</fullName>
    </submittedName>
</protein>
<evidence type="ECO:0000313" key="1">
    <source>
        <dbReference type="EMBL" id="PZO88227.1"/>
    </source>
</evidence>
<comment type="caution">
    <text evidence="1">The sequence shown here is derived from an EMBL/GenBank/DDBJ whole genome shotgun (WGS) entry which is preliminary data.</text>
</comment>
<proteinExistence type="predicted"/>
<organism evidence="1 2">
    <name type="scientific">Micavibrio aeruginosavorus</name>
    <dbReference type="NCBI Taxonomy" id="349221"/>
    <lineage>
        <taxon>Bacteria</taxon>
        <taxon>Pseudomonadati</taxon>
        <taxon>Bdellovibrionota</taxon>
        <taxon>Bdellovibrionia</taxon>
        <taxon>Bdellovibrionales</taxon>
        <taxon>Pseudobdellovibrionaceae</taxon>
        <taxon>Micavibrio</taxon>
    </lineage>
</organism>
<accession>A0A2W5A4K2</accession>
<evidence type="ECO:0000313" key="2">
    <source>
        <dbReference type="Proteomes" id="UP000249557"/>
    </source>
</evidence>
<name>A0A2W5A4K2_9BACT</name>
<dbReference type="AlphaFoldDB" id="A0A2W5A4K2"/>
<dbReference type="Proteomes" id="UP000249557">
    <property type="component" value="Unassembled WGS sequence"/>
</dbReference>
<gene>
    <name evidence="1" type="ORF">DI626_02245</name>
</gene>
<sequence>MSGFKCVEVTEGNNSIANEFSCACNDIMHHALLDITYSPDKISARDIPEEKMKNDKNTQVLTNLLGDFKI</sequence>